<dbReference type="PANTHER" id="PTHR46401:SF2">
    <property type="entry name" value="GLYCOSYLTRANSFERASE WBBK-RELATED"/>
    <property type="match status" value="1"/>
</dbReference>
<dbReference type="EMBL" id="MSCL01000001">
    <property type="protein sequence ID" value="PQJ75236.1"/>
    <property type="molecule type" value="Genomic_DNA"/>
</dbReference>
<reference evidence="3 4" key="1">
    <citation type="submission" date="2016-12" db="EMBL/GenBank/DDBJ databases">
        <title>Trade-off between light-utilization and light-protection in marine flavobacteria.</title>
        <authorList>
            <person name="Kumagai Y."/>
            <person name="Yoshizawa S."/>
            <person name="Kogure K."/>
            <person name="Iwasaki W."/>
        </authorList>
    </citation>
    <scope>NUCLEOTIDE SEQUENCE [LARGE SCALE GENOMIC DNA]</scope>
    <source>
        <strain evidence="3 4">KCTC 22729</strain>
    </source>
</reference>
<protein>
    <recommendedName>
        <fullName evidence="2">Glycosyl transferase family 1 domain-containing protein</fullName>
    </recommendedName>
</protein>
<dbReference type="GO" id="GO:0016757">
    <property type="term" value="F:glycosyltransferase activity"/>
    <property type="evidence" value="ECO:0007669"/>
    <property type="project" value="InterPro"/>
</dbReference>
<dbReference type="Pfam" id="PF00534">
    <property type="entry name" value="Glycos_transf_1"/>
    <property type="match status" value="1"/>
</dbReference>
<dbReference type="CDD" id="cd03801">
    <property type="entry name" value="GT4_PimA-like"/>
    <property type="match status" value="1"/>
</dbReference>
<accession>A0A2S7WCU8</accession>
<sequence length="360" mass="41133">MKKILMIGPFPDPISGVSVSNKVVKNILKKQSEVSIINTSFPIFSDSIGSFSFKKLFFFLKLNVFCYKVFKSDIIYTTPGQTFFGILKYTTFILLASLLKKELIIHVHGNYLGLQYKQLKGFKKKLFKFLISKFTKGIVLSSSLKSNLLPFIDESKITVVHNFAEEYLYQNMHEKSFDSIKIVFLSNLMEEKGIFNLLEALKQLEAENIQYEAKIAGNIDGSLEYKILSKINELKNTQYVGIVSGEDKKQLLQWSTIFILPTFYKMEGQPISILEALATENLIITTNFAGIPDILKEGINGFFVDAENSNDIVMRLLEIDKNKSIIKQIATNNKNYFLDNFTVYKFSEEILKVFYANSTT</sequence>
<keyword evidence="4" id="KW-1185">Reference proteome</keyword>
<keyword evidence="1" id="KW-0808">Transferase</keyword>
<dbReference type="SUPFAM" id="SSF53756">
    <property type="entry name" value="UDP-Glycosyltransferase/glycogen phosphorylase"/>
    <property type="match status" value="1"/>
</dbReference>
<evidence type="ECO:0000259" key="2">
    <source>
        <dbReference type="Pfam" id="PF00534"/>
    </source>
</evidence>
<name>A0A2S7WCU8_9FLAO</name>
<proteinExistence type="predicted"/>
<gene>
    <name evidence="3" type="ORF">BTO13_08240</name>
</gene>
<dbReference type="RefSeq" id="WP_105046377.1">
    <property type="nucleotide sequence ID" value="NZ_CP150662.1"/>
</dbReference>
<dbReference type="PANTHER" id="PTHR46401">
    <property type="entry name" value="GLYCOSYLTRANSFERASE WBBK-RELATED"/>
    <property type="match status" value="1"/>
</dbReference>
<evidence type="ECO:0000313" key="3">
    <source>
        <dbReference type="EMBL" id="PQJ75236.1"/>
    </source>
</evidence>
<dbReference type="InterPro" id="IPR001296">
    <property type="entry name" value="Glyco_trans_1"/>
</dbReference>
<dbReference type="AlphaFoldDB" id="A0A2S7WCU8"/>
<evidence type="ECO:0000313" key="4">
    <source>
        <dbReference type="Proteomes" id="UP000237608"/>
    </source>
</evidence>
<comment type="caution">
    <text evidence="3">The sequence shown here is derived from an EMBL/GenBank/DDBJ whole genome shotgun (WGS) entry which is preliminary data.</text>
</comment>
<feature type="domain" description="Glycosyl transferase family 1" evidence="2">
    <location>
        <begin position="178"/>
        <end position="334"/>
    </location>
</feature>
<dbReference type="OrthoDB" id="7560678at2"/>
<dbReference type="Proteomes" id="UP000237608">
    <property type="component" value="Unassembled WGS sequence"/>
</dbReference>
<organism evidence="3 4">
    <name type="scientific">Polaribacter gangjinensis</name>
    <dbReference type="NCBI Taxonomy" id="574710"/>
    <lineage>
        <taxon>Bacteria</taxon>
        <taxon>Pseudomonadati</taxon>
        <taxon>Bacteroidota</taxon>
        <taxon>Flavobacteriia</taxon>
        <taxon>Flavobacteriales</taxon>
        <taxon>Flavobacteriaceae</taxon>
    </lineage>
</organism>
<dbReference type="Gene3D" id="3.40.50.2000">
    <property type="entry name" value="Glycogen Phosphorylase B"/>
    <property type="match status" value="2"/>
</dbReference>
<evidence type="ECO:0000256" key="1">
    <source>
        <dbReference type="ARBA" id="ARBA00022679"/>
    </source>
</evidence>